<dbReference type="FunFam" id="4.10.280.10:FF:000002">
    <property type="entry name" value="Basic helix-loop-helix transcription factor"/>
    <property type="match status" value="1"/>
</dbReference>
<evidence type="ECO:0000256" key="3">
    <source>
        <dbReference type="ARBA" id="ARBA00023163"/>
    </source>
</evidence>
<dbReference type="InterPro" id="IPR036638">
    <property type="entry name" value="HLH_DNA-bd_sf"/>
</dbReference>
<evidence type="ECO:0000259" key="6">
    <source>
        <dbReference type="PROSITE" id="PS50888"/>
    </source>
</evidence>
<protein>
    <submittedName>
        <fullName evidence="7">Putative transcription factor bHLH63</fullName>
        <ecNumber evidence="7">3.6.5.-</ecNumber>
    </submittedName>
</protein>
<dbReference type="AlphaFoldDB" id="A0A5B7BZ49"/>
<evidence type="ECO:0000256" key="1">
    <source>
        <dbReference type="ARBA" id="ARBA00004123"/>
    </source>
</evidence>
<comment type="subcellular location">
    <subcellularLocation>
        <location evidence="1">Nucleus</location>
    </subcellularLocation>
</comment>
<dbReference type="SUPFAM" id="SSF47459">
    <property type="entry name" value="HLH, helix-loop-helix DNA-binding domain"/>
    <property type="match status" value="1"/>
</dbReference>
<dbReference type="Gene3D" id="4.10.280.10">
    <property type="entry name" value="Helix-loop-helix DNA-binding domain"/>
    <property type="match status" value="1"/>
</dbReference>
<keyword evidence="2" id="KW-0805">Transcription regulation</keyword>
<evidence type="ECO:0000256" key="4">
    <source>
        <dbReference type="ARBA" id="ARBA00023242"/>
    </source>
</evidence>
<keyword evidence="4" id="KW-0539">Nucleus</keyword>
<feature type="region of interest" description="Disordered" evidence="5">
    <location>
        <begin position="138"/>
        <end position="166"/>
    </location>
</feature>
<evidence type="ECO:0000256" key="5">
    <source>
        <dbReference type="SAM" id="MobiDB-lite"/>
    </source>
</evidence>
<evidence type="ECO:0000313" key="7">
    <source>
        <dbReference type="EMBL" id="MPA74262.1"/>
    </source>
</evidence>
<keyword evidence="3" id="KW-0804">Transcription</keyword>
<gene>
    <name evidence="7" type="ORF">Din_043703</name>
</gene>
<keyword evidence="7" id="KW-0378">Hydrolase</keyword>
<feature type="domain" description="BHLH" evidence="6">
    <location>
        <begin position="194"/>
        <end position="244"/>
    </location>
</feature>
<dbReference type="GO" id="GO:0016787">
    <property type="term" value="F:hydrolase activity"/>
    <property type="evidence" value="ECO:0007669"/>
    <property type="project" value="UniProtKB-KW"/>
</dbReference>
<dbReference type="GO" id="GO:0003700">
    <property type="term" value="F:DNA-binding transcription factor activity"/>
    <property type="evidence" value="ECO:0007669"/>
    <property type="project" value="TreeGrafter"/>
</dbReference>
<dbReference type="Pfam" id="PF00010">
    <property type="entry name" value="HLH"/>
    <property type="match status" value="1"/>
</dbReference>
<dbReference type="CDD" id="cd18919">
    <property type="entry name" value="bHLH_AtBPE_like"/>
    <property type="match status" value="1"/>
</dbReference>
<dbReference type="PANTHER" id="PTHR12565:SF184">
    <property type="entry name" value="BHLH TRANSCRIPTION FACTOR"/>
    <property type="match status" value="1"/>
</dbReference>
<sequence>MRKALSEMLYCQDFAGGNGTDMSVLERERAILTRQQPQWNYVIDNKPIESPLMPQFRSSINDDSAIQSVKSDQCFDNILPDFGGCRLATTEFTGDTVRFIMPSEIATSSMDTDRSFLLNSRVPMAIVAAEVVAEEKDGDSMTEKTATMTGGERLRKRKAESEDCKDERIAGKENSKVSEVQKPDYIHVRARRGQATDNHSLAERARREKISKKMKCLQDLVPGCNKVTGKAGMLDEIINYVQSLQRQVEFLSMKLTAVNPRLDFNLDSFFAKEFPAHVASFPTAATPSEMANLAYLYYNQAQNCGISMAVNPTQITPRRTTASSSMSIPETCLDLPCFPQVQVPLSIWETDLQSLYNTEFH</sequence>
<dbReference type="EC" id="3.6.5.-" evidence="7"/>
<name>A0A5B7BZ49_DAVIN</name>
<dbReference type="SMART" id="SM00353">
    <property type="entry name" value="HLH"/>
    <property type="match status" value="1"/>
</dbReference>
<accession>A0A5B7BZ49</accession>
<reference evidence="7" key="1">
    <citation type="submission" date="2019-08" db="EMBL/GenBank/DDBJ databases">
        <title>Reference gene set and small RNA set construction with multiple tissues from Davidia involucrata Baill.</title>
        <authorList>
            <person name="Yang H."/>
            <person name="Zhou C."/>
            <person name="Li G."/>
            <person name="Wang J."/>
            <person name="Gao P."/>
            <person name="Wang M."/>
            <person name="Wang R."/>
            <person name="Zhao Y."/>
        </authorList>
    </citation>
    <scope>NUCLEOTIDE SEQUENCE</scope>
    <source>
        <tissue evidence="7">Mixed with DoveR01_LX</tissue>
    </source>
</reference>
<dbReference type="InterPro" id="IPR024097">
    <property type="entry name" value="bHLH_ZIP_TF"/>
</dbReference>
<dbReference type="PROSITE" id="PS50888">
    <property type="entry name" value="BHLH"/>
    <property type="match status" value="1"/>
</dbReference>
<proteinExistence type="predicted"/>
<dbReference type="GO" id="GO:0046983">
    <property type="term" value="F:protein dimerization activity"/>
    <property type="evidence" value="ECO:0007669"/>
    <property type="project" value="InterPro"/>
</dbReference>
<evidence type="ECO:0000256" key="2">
    <source>
        <dbReference type="ARBA" id="ARBA00023015"/>
    </source>
</evidence>
<organism evidence="7">
    <name type="scientific">Davidia involucrata</name>
    <name type="common">Dove tree</name>
    <dbReference type="NCBI Taxonomy" id="16924"/>
    <lineage>
        <taxon>Eukaryota</taxon>
        <taxon>Viridiplantae</taxon>
        <taxon>Streptophyta</taxon>
        <taxon>Embryophyta</taxon>
        <taxon>Tracheophyta</taxon>
        <taxon>Spermatophyta</taxon>
        <taxon>Magnoliopsida</taxon>
        <taxon>eudicotyledons</taxon>
        <taxon>Gunneridae</taxon>
        <taxon>Pentapetalae</taxon>
        <taxon>asterids</taxon>
        <taxon>Cornales</taxon>
        <taxon>Nyssaceae</taxon>
        <taxon>Davidia</taxon>
    </lineage>
</organism>
<dbReference type="PANTHER" id="PTHR12565">
    <property type="entry name" value="STEROL REGULATORY ELEMENT-BINDING PROTEIN"/>
    <property type="match status" value="1"/>
</dbReference>
<dbReference type="InterPro" id="IPR011598">
    <property type="entry name" value="bHLH_dom"/>
</dbReference>
<dbReference type="EMBL" id="GHES01043703">
    <property type="protein sequence ID" value="MPA74262.1"/>
    <property type="molecule type" value="Transcribed_RNA"/>
</dbReference>
<dbReference type="GO" id="GO:0005634">
    <property type="term" value="C:nucleus"/>
    <property type="evidence" value="ECO:0007669"/>
    <property type="project" value="UniProtKB-SubCell"/>
</dbReference>